<accession>A0A5D3BYR9</accession>
<dbReference type="SUPFAM" id="SSF53474">
    <property type="entry name" value="alpha/beta-Hydrolases"/>
    <property type="match status" value="1"/>
</dbReference>
<dbReference type="GO" id="GO:0018738">
    <property type="term" value="F:S-formylglutathione hydrolase activity"/>
    <property type="evidence" value="ECO:0007669"/>
    <property type="project" value="UniProtKB-EC"/>
</dbReference>
<evidence type="ECO:0000256" key="3">
    <source>
        <dbReference type="ARBA" id="ARBA00016774"/>
    </source>
</evidence>
<dbReference type="GO" id="GO:0046294">
    <property type="term" value="P:formaldehyde catabolic process"/>
    <property type="evidence" value="ECO:0007669"/>
    <property type="project" value="InterPro"/>
</dbReference>
<dbReference type="GO" id="GO:0052689">
    <property type="term" value="F:carboxylic ester hydrolase activity"/>
    <property type="evidence" value="ECO:0007669"/>
    <property type="project" value="UniProtKB-KW"/>
</dbReference>
<dbReference type="Pfam" id="PF00756">
    <property type="entry name" value="Esterase"/>
    <property type="match status" value="1"/>
</dbReference>
<keyword evidence="4" id="KW-0719">Serine esterase</keyword>
<organism evidence="6 7">
    <name type="scientific">Cucumis melo var. makuwa</name>
    <name type="common">Oriental melon</name>
    <dbReference type="NCBI Taxonomy" id="1194695"/>
    <lineage>
        <taxon>Eukaryota</taxon>
        <taxon>Viridiplantae</taxon>
        <taxon>Streptophyta</taxon>
        <taxon>Embryophyta</taxon>
        <taxon>Tracheophyta</taxon>
        <taxon>Spermatophyta</taxon>
        <taxon>Magnoliopsida</taxon>
        <taxon>eudicotyledons</taxon>
        <taxon>Gunneridae</taxon>
        <taxon>Pentapetalae</taxon>
        <taxon>rosids</taxon>
        <taxon>fabids</taxon>
        <taxon>Cucurbitales</taxon>
        <taxon>Cucurbitaceae</taxon>
        <taxon>Benincaseae</taxon>
        <taxon>Cucumis</taxon>
    </lineage>
</organism>
<proteinExistence type="inferred from homology"/>
<evidence type="ECO:0000256" key="1">
    <source>
        <dbReference type="ARBA" id="ARBA00005622"/>
    </source>
</evidence>
<dbReference type="Proteomes" id="UP000321947">
    <property type="component" value="Unassembled WGS sequence"/>
</dbReference>
<evidence type="ECO:0000256" key="4">
    <source>
        <dbReference type="ARBA" id="ARBA00022487"/>
    </source>
</evidence>
<dbReference type="PANTHER" id="PTHR10061:SF0">
    <property type="entry name" value="S-FORMYLGLUTATHIONE HYDROLASE"/>
    <property type="match status" value="1"/>
</dbReference>
<dbReference type="GO" id="GO:0005829">
    <property type="term" value="C:cytosol"/>
    <property type="evidence" value="ECO:0007669"/>
    <property type="project" value="TreeGrafter"/>
</dbReference>
<evidence type="ECO:0000256" key="5">
    <source>
        <dbReference type="ARBA" id="ARBA00022801"/>
    </source>
</evidence>
<name>A0A5D3BYR9_CUCMM</name>
<keyword evidence="5 6" id="KW-0378">Hydrolase</keyword>
<reference evidence="6 7" key="1">
    <citation type="submission" date="2019-08" db="EMBL/GenBank/DDBJ databases">
        <title>Draft genome sequences of two oriental melons (Cucumis melo L. var makuwa).</title>
        <authorList>
            <person name="Kwon S.-Y."/>
        </authorList>
    </citation>
    <scope>NUCLEOTIDE SEQUENCE [LARGE SCALE GENOMIC DNA]</scope>
    <source>
        <strain evidence="7">cv. Chang Bougi</strain>
        <tissue evidence="6">Leaf</tissue>
    </source>
</reference>
<evidence type="ECO:0000256" key="2">
    <source>
        <dbReference type="ARBA" id="ARBA00012479"/>
    </source>
</evidence>
<dbReference type="InterPro" id="IPR014186">
    <property type="entry name" value="S-formylglutathione_hydrol"/>
</dbReference>
<dbReference type="InterPro" id="IPR000801">
    <property type="entry name" value="Esterase-like"/>
</dbReference>
<gene>
    <name evidence="6" type="ORF">E5676_scaffold527G00340</name>
</gene>
<evidence type="ECO:0000313" key="7">
    <source>
        <dbReference type="Proteomes" id="UP000321947"/>
    </source>
</evidence>
<protein>
    <recommendedName>
        <fullName evidence="3">S-formylglutathione hydrolase</fullName>
        <ecNumber evidence="2">3.1.2.12</ecNumber>
    </recommendedName>
</protein>
<comment type="similarity">
    <text evidence="1">Belongs to the esterase D family.</text>
</comment>
<dbReference type="EMBL" id="SSTD01014408">
    <property type="protein sequence ID" value="TYK04305.1"/>
    <property type="molecule type" value="Genomic_DNA"/>
</dbReference>
<comment type="caution">
    <text evidence="6">The sequence shown here is derived from an EMBL/GenBank/DDBJ whole genome shotgun (WGS) entry which is preliminary data.</text>
</comment>
<dbReference type="EC" id="3.1.2.12" evidence="2"/>
<dbReference type="InterPro" id="IPR029058">
    <property type="entry name" value="AB_hydrolase_fold"/>
</dbReference>
<dbReference type="Gene3D" id="3.40.50.1820">
    <property type="entry name" value="alpha/beta hydrolase"/>
    <property type="match status" value="1"/>
</dbReference>
<dbReference type="PANTHER" id="PTHR10061">
    <property type="entry name" value="S-FORMYLGLUTATHIONE HYDROLASE"/>
    <property type="match status" value="1"/>
</dbReference>
<sequence length="593" mass="66592">MRSKSKVDLWVMRKWEAKQKCSKVKPEAKTDQVVETMVRMDLVGRCRNRNESDERCEGPHNHPAWTGCTHDLKDITEYVLKGGGGSSDMKGDSVTLLLFHFQLKPHSNDDLPVSIISPFHPQHFSSNTLKMDLKPTEITCSKMFGGYNRRYRHYSPTLGCSMTFYIYFPPSPLPSHKFPVLYWLSGLTCSDENFIIKAGAQRTASSEGVALIAPDTSPRGLNVEGESDSWDFGVGAGFYLNATQEKWKNWRMYDYVVKELPKLLSENFQQLDTSRASIFGHSMGGHGALTIYLKNLDKYKDGDETLDDTALNGTQIEEATVQPIFKPPLWMRGSSPPWRTSSAAFRPCQRMSLFSRMGRRMKLSSNCSRLSCTHQQVSFTANQNNLLPARHCINRCPNLDKFSIEPSSSSSPPYTRKSFSIVVVLVISIPSQDLKLVSFQLNPNQRIFGTLLKNGISSVRSLLALCTAQIKRLSGTVPVMTYYILELKRLTKLMISLLVSTPSLETYSLLDGGPLLITVRSTMENWSLYVCIARNSGTPRNNVGNYMVVPQKNLWILDSGATYHLTCSSKSFVSYVPCAGNGTIKIEMVQWSP</sequence>
<evidence type="ECO:0000313" key="6">
    <source>
        <dbReference type="EMBL" id="TYK04305.1"/>
    </source>
</evidence>
<dbReference type="AlphaFoldDB" id="A0A5D3BYR9"/>